<evidence type="ECO:0000256" key="4">
    <source>
        <dbReference type="ARBA" id="ARBA00022679"/>
    </source>
</evidence>
<dbReference type="PROSITE" id="PS50109">
    <property type="entry name" value="HIS_KIN"/>
    <property type="match status" value="1"/>
</dbReference>
<evidence type="ECO:0000313" key="9">
    <source>
        <dbReference type="Proteomes" id="UP000628448"/>
    </source>
</evidence>
<dbReference type="PRINTS" id="PR00344">
    <property type="entry name" value="BCTRLSENSOR"/>
</dbReference>
<feature type="domain" description="PAC" evidence="7">
    <location>
        <begin position="227"/>
        <end position="282"/>
    </location>
</feature>
<keyword evidence="3" id="KW-0597">Phosphoprotein</keyword>
<dbReference type="Pfam" id="PF00512">
    <property type="entry name" value="HisKA"/>
    <property type="match status" value="1"/>
</dbReference>
<evidence type="ECO:0000256" key="2">
    <source>
        <dbReference type="ARBA" id="ARBA00012438"/>
    </source>
</evidence>
<evidence type="ECO:0000256" key="3">
    <source>
        <dbReference type="ARBA" id="ARBA00022553"/>
    </source>
</evidence>
<dbReference type="SMART" id="SM00388">
    <property type="entry name" value="HisKA"/>
    <property type="match status" value="1"/>
</dbReference>
<dbReference type="Gene3D" id="3.30.450.20">
    <property type="entry name" value="PAS domain"/>
    <property type="match status" value="4"/>
</dbReference>
<dbReference type="InterPro" id="IPR013656">
    <property type="entry name" value="PAS_4"/>
</dbReference>
<comment type="catalytic activity">
    <reaction evidence="1">
        <text>ATP + protein L-histidine = ADP + protein N-phospho-L-histidine.</text>
        <dbReference type="EC" id="2.7.13.3"/>
    </reaction>
</comment>
<dbReference type="SMART" id="SM00086">
    <property type="entry name" value="PAC"/>
    <property type="match status" value="3"/>
</dbReference>
<dbReference type="SUPFAM" id="SSF55874">
    <property type="entry name" value="ATPase domain of HSP90 chaperone/DNA topoisomerase II/histidine kinase"/>
    <property type="match status" value="1"/>
</dbReference>
<accession>A0A931GY49</accession>
<dbReference type="SUPFAM" id="SSF55785">
    <property type="entry name" value="PYP-like sensor domain (PAS domain)"/>
    <property type="match status" value="4"/>
</dbReference>
<dbReference type="InterPro" id="IPR003661">
    <property type="entry name" value="HisK_dim/P_dom"/>
</dbReference>
<dbReference type="InterPro" id="IPR052162">
    <property type="entry name" value="Sensor_kinase/Photoreceptor"/>
</dbReference>
<protein>
    <recommendedName>
        <fullName evidence="2">histidine kinase</fullName>
        <ecNumber evidence="2">2.7.13.3</ecNumber>
    </recommendedName>
</protein>
<dbReference type="CDD" id="cd00082">
    <property type="entry name" value="HisKA"/>
    <property type="match status" value="1"/>
</dbReference>
<dbReference type="Gene3D" id="3.30.565.10">
    <property type="entry name" value="Histidine kinase-like ATPase, C-terminal domain"/>
    <property type="match status" value="1"/>
</dbReference>
<dbReference type="InterPro" id="IPR005467">
    <property type="entry name" value="His_kinase_dom"/>
</dbReference>
<dbReference type="GO" id="GO:0000155">
    <property type="term" value="F:phosphorelay sensor kinase activity"/>
    <property type="evidence" value="ECO:0007669"/>
    <property type="project" value="InterPro"/>
</dbReference>
<dbReference type="InterPro" id="IPR036097">
    <property type="entry name" value="HisK_dim/P_sf"/>
</dbReference>
<dbReference type="FunFam" id="3.30.565.10:FF:000006">
    <property type="entry name" value="Sensor histidine kinase WalK"/>
    <property type="match status" value="1"/>
</dbReference>
<dbReference type="SUPFAM" id="SSF47384">
    <property type="entry name" value="Homodimeric domain of signal transducing histidine kinase"/>
    <property type="match status" value="1"/>
</dbReference>
<dbReference type="SMART" id="SM00091">
    <property type="entry name" value="PAS"/>
    <property type="match status" value="4"/>
</dbReference>
<feature type="domain" description="Histidine kinase" evidence="6">
    <location>
        <begin position="569"/>
        <end position="785"/>
    </location>
</feature>
<sequence length="789" mass="89570">MLNKILSGIKQDSDQETFEAAELAKLYHNVIHSARVAIAIIDGRDMVVATANEACLELWGTDKSVIGQSLYVSLPDLMAQAAHILEEIYDTGKPFVGNEIPYVVNRNGTPQTGYFDFVWQPRFDDEGKVEGITAIATEVTERALVNKQVKESKDNVTRLFSQAPVAIQILKGPEMVIELINDASLTLIQKTRDEMVGRRLIDVFPELEAQGFIGLLKQVYETGERFQADEQSVIIVKNNKPVQYYSRFVYEPFRNADGKIEGIMVIGEDITQLVYARQQLELKEKELSQLISQAPLAIVLLEGKNLLVRVANKYALEITGRQLHEMIDLPLETIFTGIPERIQIYRMVYETGKPHISREIPLSFTRNNQPYTGLYDLHYTPWYNLDNTIAGVMVVGVEVTDTVNARNRIEESQQQFQHLANTMPQVVWMARADGLVFYYNDRIAMYSGATKLPDGRWQWAGLVHPDEIAQTEKAWKDAVASGAVYEMEHRLMMQDGEYRWHLSRAIPQKNRQSEILSWFGTATDIHQQKTFSEKLEAEVLMRTTELQQANTDLTDRKKLDEKKDEFISIASHELKTPLTIAQGFLQLAANRLKDMQDDTVYSMIEKTNRALKRLNNIIEDFLDVTRMQHGQLQLNHEMFDFNSMLEESVDFIRTTYPSRKITVNGIQGSLMIHGDSERLNHVCSNLLNNAIKYSATGKPVDVNVTKIAGELIVEIKDHGIGIAPEDLPLVFDRYFRVHDISKTHTGMGIGLFLSAEIVRKHHGKIWVTSEKGAGSSFYFAIPLTQPASN</sequence>
<dbReference type="InterPro" id="IPR003594">
    <property type="entry name" value="HATPase_dom"/>
</dbReference>
<dbReference type="PROSITE" id="PS50113">
    <property type="entry name" value="PAC"/>
    <property type="match status" value="2"/>
</dbReference>
<keyword evidence="4" id="KW-0808">Transferase</keyword>
<evidence type="ECO:0000259" key="6">
    <source>
        <dbReference type="PROSITE" id="PS50109"/>
    </source>
</evidence>
<organism evidence="8 9">
    <name type="scientific">Panacibacter microcysteis</name>
    <dbReference type="NCBI Taxonomy" id="2793269"/>
    <lineage>
        <taxon>Bacteria</taxon>
        <taxon>Pseudomonadati</taxon>
        <taxon>Bacteroidota</taxon>
        <taxon>Chitinophagia</taxon>
        <taxon>Chitinophagales</taxon>
        <taxon>Chitinophagaceae</taxon>
        <taxon>Panacibacter</taxon>
    </lineage>
</organism>
<dbReference type="InterPro" id="IPR001610">
    <property type="entry name" value="PAC"/>
</dbReference>
<dbReference type="SMART" id="SM00387">
    <property type="entry name" value="HATPase_c"/>
    <property type="match status" value="1"/>
</dbReference>
<name>A0A931GY49_9BACT</name>
<evidence type="ECO:0000256" key="5">
    <source>
        <dbReference type="ARBA" id="ARBA00022777"/>
    </source>
</evidence>
<dbReference type="InterPro" id="IPR000014">
    <property type="entry name" value="PAS"/>
</dbReference>
<dbReference type="PANTHER" id="PTHR43304">
    <property type="entry name" value="PHYTOCHROME-LIKE PROTEIN CPH1"/>
    <property type="match status" value="1"/>
</dbReference>
<dbReference type="InterPro" id="IPR035965">
    <property type="entry name" value="PAS-like_dom_sf"/>
</dbReference>
<dbReference type="NCBIfam" id="TIGR00229">
    <property type="entry name" value="sensory_box"/>
    <property type="match status" value="1"/>
</dbReference>
<dbReference type="AlphaFoldDB" id="A0A931GY49"/>
<keyword evidence="5" id="KW-0418">Kinase</keyword>
<feature type="domain" description="PAC" evidence="7">
    <location>
        <begin position="485"/>
        <end position="537"/>
    </location>
</feature>
<comment type="caution">
    <text evidence="8">The sequence shown here is derived from an EMBL/GenBank/DDBJ whole genome shotgun (WGS) entry which is preliminary data.</text>
</comment>
<dbReference type="CDD" id="cd00130">
    <property type="entry name" value="PAS"/>
    <property type="match status" value="2"/>
</dbReference>
<dbReference type="InterPro" id="IPR013655">
    <property type="entry name" value="PAS_fold_3"/>
</dbReference>
<evidence type="ECO:0000256" key="1">
    <source>
        <dbReference type="ARBA" id="ARBA00000085"/>
    </source>
</evidence>
<dbReference type="InterPro" id="IPR036890">
    <property type="entry name" value="HATPase_C_sf"/>
</dbReference>
<dbReference type="Pfam" id="PF02518">
    <property type="entry name" value="HATPase_c"/>
    <property type="match status" value="1"/>
</dbReference>
<dbReference type="Gene3D" id="1.10.287.130">
    <property type="match status" value="1"/>
</dbReference>
<dbReference type="RefSeq" id="WP_196988736.1">
    <property type="nucleotide sequence ID" value="NZ_JADWYR010000001.1"/>
</dbReference>
<proteinExistence type="predicted"/>
<evidence type="ECO:0000259" key="7">
    <source>
        <dbReference type="PROSITE" id="PS50113"/>
    </source>
</evidence>
<dbReference type="InterPro" id="IPR004358">
    <property type="entry name" value="Sig_transdc_His_kin-like_C"/>
</dbReference>
<evidence type="ECO:0000313" key="8">
    <source>
        <dbReference type="EMBL" id="MBG9374637.1"/>
    </source>
</evidence>
<dbReference type="FunFam" id="3.30.450.20:FF:000099">
    <property type="entry name" value="Sensory box sensor histidine kinase"/>
    <property type="match status" value="1"/>
</dbReference>
<dbReference type="Proteomes" id="UP000628448">
    <property type="component" value="Unassembled WGS sequence"/>
</dbReference>
<dbReference type="Pfam" id="PF08447">
    <property type="entry name" value="PAS_3"/>
    <property type="match status" value="1"/>
</dbReference>
<dbReference type="PANTHER" id="PTHR43304:SF1">
    <property type="entry name" value="PAC DOMAIN-CONTAINING PROTEIN"/>
    <property type="match status" value="1"/>
</dbReference>
<dbReference type="InterPro" id="IPR000700">
    <property type="entry name" value="PAS-assoc_C"/>
</dbReference>
<dbReference type="EMBL" id="JADWYR010000001">
    <property type="protein sequence ID" value="MBG9374637.1"/>
    <property type="molecule type" value="Genomic_DNA"/>
</dbReference>
<dbReference type="EC" id="2.7.13.3" evidence="2"/>
<keyword evidence="9" id="KW-1185">Reference proteome</keyword>
<reference evidence="8" key="1">
    <citation type="submission" date="2020-11" db="EMBL/GenBank/DDBJ databases">
        <title>Bacterial whole genome sequence for Panacibacter sp. DH6.</title>
        <authorList>
            <person name="Le V."/>
            <person name="Ko S."/>
            <person name="Ahn C.-Y."/>
            <person name="Oh H.-M."/>
        </authorList>
    </citation>
    <scope>NUCLEOTIDE SEQUENCE</scope>
    <source>
        <strain evidence="8">DH6</strain>
    </source>
</reference>
<gene>
    <name evidence="8" type="ORF">I5907_00195</name>
</gene>
<dbReference type="Pfam" id="PF08448">
    <property type="entry name" value="PAS_4"/>
    <property type="match status" value="3"/>
</dbReference>